<dbReference type="InterPro" id="IPR051010">
    <property type="entry name" value="BCAA_transport"/>
</dbReference>
<keyword evidence="7" id="KW-1185">Reference proteome</keyword>
<dbReference type="SUPFAM" id="SSF53822">
    <property type="entry name" value="Periplasmic binding protein-like I"/>
    <property type="match status" value="1"/>
</dbReference>
<dbReference type="PANTHER" id="PTHR30483:SF6">
    <property type="entry name" value="PERIPLASMIC BINDING PROTEIN OF ABC TRANSPORTER FOR NATURAL AMINO ACIDS"/>
    <property type="match status" value="1"/>
</dbReference>
<dbReference type="Proteomes" id="UP001196509">
    <property type="component" value="Unassembled WGS sequence"/>
</dbReference>
<dbReference type="RefSeq" id="WP_220228850.1">
    <property type="nucleotide sequence ID" value="NZ_JAICBX010000002.1"/>
</dbReference>
<reference evidence="6" key="1">
    <citation type="submission" date="2021-08" db="EMBL/GenBank/DDBJ databases">
        <title>Hoeflea bacterium WL0058 sp. nov., isolated from the sediment.</title>
        <authorList>
            <person name="Wang L."/>
            <person name="Zhang D."/>
        </authorList>
    </citation>
    <scope>NUCLEOTIDE SEQUENCE</scope>
    <source>
        <strain evidence="6">WL0058</strain>
    </source>
</reference>
<feature type="signal peptide" evidence="4">
    <location>
        <begin position="1"/>
        <end position="30"/>
    </location>
</feature>
<evidence type="ECO:0000259" key="5">
    <source>
        <dbReference type="Pfam" id="PF13458"/>
    </source>
</evidence>
<organism evidence="6 7">
    <name type="scientific">Flavimaribacter sediminis</name>
    <dbReference type="NCBI Taxonomy" id="2865987"/>
    <lineage>
        <taxon>Bacteria</taxon>
        <taxon>Pseudomonadati</taxon>
        <taxon>Pseudomonadota</taxon>
        <taxon>Alphaproteobacteria</taxon>
        <taxon>Hyphomicrobiales</taxon>
        <taxon>Rhizobiaceae</taxon>
        <taxon>Flavimaribacter</taxon>
    </lineage>
</organism>
<dbReference type="PANTHER" id="PTHR30483">
    <property type="entry name" value="LEUCINE-SPECIFIC-BINDING PROTEIN"/>
    <property type="match status" value="1"/>
</dbReference>
<dbReference type="CDD" id="cd06339">
    <property type="entry name" value="PBP1_YraM_LppC_lipoprotein-like"/>
    <property type="match status" value="1"/>
</dbReference>
<comment type="similarity">
    <text evidence="1">Belongs to the leucine-binding protein family.</text>
</comment>
<dbReference type="InterPro" id="IPR028082">
    <property type="entry name" value="Peripla_BP_I"/>
</dbReference>
<name>A0AAE2ZP85_9HYPH</name>
<feature type="chain" id="PRO_5042261838" evidence="4">
    <location>
        <begin position="31"/>
        <end position="415"/>
    </location>
</feature>
<dbReference type="InterPro" id="IPR028081">
    <property type="entry name" value="Leu-bd"/>
</dbReference>
<dbReference type="Pfam" id="PF13458">
    <property type="entry name" value="Peripla_BP_6"/>
    <property type="match status" value="1"/>
</dbReference>
<feature type="domain" description="Leucine-binding protein" evidence="5">
    <location>
        <begin position="72"/>
        <end position="395"/>
    </location>
</feature>
<dbReference type="AlphaFoldDB" id="A0AAE2ZP85"/>
<keyword evidence="2 4" id="KW-0732">Signal</keyword>
<evidence type="ECO:0000256" key="3">
    <source>
        <dbReference type="ARBA" id="ARBA00022970"/>
    </source>
</evidence>
<evidence type="ECO:0000256" key="4">
    <source>
        <dbReference type="SAM" id="SignalP"/>
    </source>
</evidence>
<evidence type="ECO:0000313" key="6">
    <source>
        <dbReference type="EMBL" id="MBW8638202.1"/>
    </source>
</evidence>
<gene>
    <name evidence="6" type="ORF">K1W69_13485</name>
</gene>
<keyword evidence="3" id="KW-0813">Transport</keyword>
<dbReference type="Gene3D" id="3.40.50.2300">
    <property type="match status" value="2"/>
</dbReference>
<dbReference type="PROSITE" id="PS51257">
    <property type="entry name" value="PROKAR_LIPOPROTEIN"/>
    <property type="match status" value="1"/>
</dbReference>
<evidence type="ECO:0000256" key="1">
    <source>
        <dbReference type="ARBA" id="ARBA00010062"/>
    </source>
</evidence>
<keyword evidence="3" id="KW-0029">Amino-acid transport</keyword>
<comment type="caution">
    <text evidence="6">The sequence shown here is derived from an EMBL/GenBank/DDBJ whole genome shotgun (WGS) entry which is preliminary data.</text>
</comment>
<evidence type="ECO:0000313" key="7">
    <source>
        <dbReference type="Proteomes" id="UP001196509"/>
    </source>
</evidence>
<sequence>MGDWGLRDIPKRAFARLTALSIATIALALASCQQTVNYGLPTDIQVEPAFEVTSLPAKTGPALGEVLGSGPTRVAMLLPLSAPGNGARVAAEYRNAAELALETRGEHTMELVIKDTGGTPLGARARAEEAMREGAALVLGPVFSTSVASAASVTRPGKRYAIAFSSDPTAASPGVYLMSFLPSQVVDRVISYSVSIGSPSIAAILPEGAYGALVEQQLRASLKKRGGRLTGVSYYRYDNQSLVTAVEQVLPAIEEADAIFLPDGGQAPIALARVLQSEGVKLPEKRLIGTGQWRSSDLKSAYLQGGIFADMDETYFTPFRENYREKFGADPTVNGGLGFDSVMLAADLLASGNPEALSRSNLENSRGYLGVTGAYRFLPDGLSSRSLAIYQIQEGEAVVLQPAPAHPGAITTAQY</sequence>
<proteinExistence type="inferred from homology"/>
<dbReference type="EMBL" id="JAICBX010000002">
    <property type="protein sequence ID" value="MBW8638202.1"/>
    <property type="molecule type" value="Genomic_DNA"/>
</dbReference>
<accession>A0AAE2ZP85</accession>
<dbReference type="GO" id="GO:0006865">
    <property type="term" value="P:amino acid transport"/>
    <property type="evidence" value="ECO:0007669"/>
    <property type="project" value="UniProtKB-KW"/>
</dbReference>
<evidence type="ECO:0000256" key="2">
    <source>
        <dbReference type="ARBA" id="ARBA00022729"/>
    </source>
</evidence>
<protein>
    <submittedName>
        <fullName evidence="6">Penicillin-binding protein activator</fullName>
    </submittedName>
</protein>